<keyword evidence="1" id="KW-0732">Signal</keyword>
<dbReference type="Gene3D" id="1.25.40.10">
    <property type="entry name" value="Tetratricopeptide repeat domain"/>
    <property type="match status" value="1"/>
</dbReference>
<protein>
    <recommendedName>
        <fullName evidence="4">Tetratricopeptide repeat protein</fullName>
    </recommendedName>
</protein>
<evidence type="ECO:0000256" key="1">
    <source>
        <dbReference type="SAM" id="SignalP"/>
    </source>
</evidence>
<name>A0A2W1JKI1_9CYAN</name>
<sequence>MDSFISSQFMPPKIPFMAKRQIQQQLRASALSLGCLLATASASSFANTASTSNLTGFQAERLAQTADERPPEISIETKREILRQASAIASNMNPSQAQRTAWIEIAIAYGDIGEVESARQLLQKVPRGLEPADHSFFIHHYVDRISELAPAYAAIGDVETATALIADAIAIISDSQAIRTTLGRSVHDSFIDALRGEATGELAKAYGSMKQASVAQAGLSTLTDLAKDNIRNEYQRSSALSKIVSAYGQLNEPAIASEGIDQISELAKKTDATWLQSNIAKAYFQIGNQGAAYPWLKAVTLSDSSVYLEDAVKLYGQMNNKQLAEQQLLALLPKAEKIERPSDKVRGLSEVAIAFHTLGNRDKAQQVVNLISLTASTELNPAEFILTLPHLANLYQQLELPLKQQETIDRLYTEFVETEHPTQKVFLFMLLCRLYPQVDNEAAPKYQNALLDYARRALTSADQAEFLGLVAAAVSQRGETEVALQITDEISQIIMTYPAEGNGGLGSGWGFPMMAKVYTDIEDTQLAQQKLQQLTALAQETFGKPNGDIQDFIISAYLKLISEDDKTELHPGLF</sequence>
<dbReference type="SUPFAM" id="SSF48452">
    <property type="entry name" value="TPR-like"/>
    <property type="match status" value="1"/>
</dbReference>
<organism evidence="2 3">
    <name type="scientific">Acaryochloris thomasi RCC1774</name>
    <dbReference type="NCBI Taxonomy" id="1764569"/>
    <lineage>
        <taxon>Bacteria</taxon>
        <taxon>Bacillati</taxon>
        <taxon>Cyanobacteriota</taxon>
        <taxon>Cyanophyceae</taxon>
        <taxon>Acaryochloridales</taxon>
        <taxon>Acaryochloridaceae</taxon>
        <taxon>Acaryochloris</taxon>
        <taxon>Acaryochloris thomasi</taxon>
    </lineage>
</organism>
<evidence type="ECO:0008006" key="4">
    <source>
        <dbReference type="Google" id="ProtNLM"/>
    </source>
</evidence>
<evidence type="ECO:0000313" key="3">
    <source>
        <dbReference type="Proteomes" id="UP000248857"/>
    </source>
</evidence>
<accession>A0A2W1JKI1</accession>
<dbReference type="InterPro" id="IPR011990">
    <property type="entry name" value="TPR-like_helical_dom_sf"/>
</dbReference>
<reference evidence="2 3" key="1">
    <citation type="journal article" date="2018" name="Sci. Rep.">
        <title>A novel species of the marine cyanobacterium Acaryochloris with a unique pigment content and lifestyle.</title>
        <authorList>
            <person name="Partensky F."/>
            <person name="Six C."/>
            <person name="Ratin M."/>
            <person name="Garczarek L."/>
            <person name="Vaulot D."/>
            <person name="Probert I."/>
            <person name="Calteau A."/>
            <person name="Gourvil P."/>
            <person name="Marie D."/>
            <person name="Grebert T."/>
            <person name="Bouchier C."/>
            <person name="Le Panse S."/>
            <person name="Gachenot M."/>
            <person name="Rodriguez F."/>
            <person name="Garrido J.L."/>
        </authorList>
    </citation>
    <scope>NUCLEOTIDE SEQUENCE [LARGE SCALE GENOMIC DNA]</scope>
    <source>
        <strain evidence="2 3">RCC1774</strain>
    </source>
</reference>
<keyword evidence="3" id="KW-1185">Reference proteome</keyword>
<comment type="caution">
    <text evidence="2">The sequence shown here is derived from an EMBL/GenBank/DDBJ whole genome shotgun (WGS) entry which is preliminary data.</text>
</comment>
<feature type="chain" id="PRO_5015903521" description="Tetratricopeptide repeat protein" evidence="1">
    <location>
        <begin position="47"/>
        <end position="574"/>
    </location>
</feature>
<feature type="signal peptide" evidence="1">
    <location>
        <begin position="1"/>
        <end position="46"/>
    </location>
</feature>
<dbReference type="AlphaFoldDB" id="A0A2W1JKI1"/>
<evidence type="ECO:0000313" key="2">
    <source>
        <dbReference type="EMBL" id="PZD73726.1"/>
    </source>
</evidence>
<dbReference type="EMBL" id="PQWO01000004">
    <property type="protein sequence ID" value="PZD73726.1"/>
    <property type="molecule type" value="Genomic_DNA"/>
</dbReference>
<dbReference type="Proteomes" id="UP000248857">
    <property type="component" value="Unassembled WGS sequence"/>
</dbReference>
<proteinExistence type="predicted"/>
<gene>
    <name evidence="2" type="ORF">C1752_01622</name>
</gene>